<evidence type="ECO:0000259" key="5">
    <source>
        <dbReference type="PROSITE" id="PS50977"/>
    </source>
</evidence>
<dbReference type="InterPro" id="IPR023772">
    <property type="entry name" value="DNA-bd_HTH_TetR-type_CS"/>
</dbReference>
<keyword evidence="3" id="KW-0804">Transcription</keyword>
<feature type="domain" description="HTH tetR-type" evidence="5">
    <location>
        <begin position="5"/>
        <end position="64"/>
    </location>
</feature>
<dbReference type="PRINTS" id="PR00455">
    <property type="entry name" value="HTHTETR"/>
</dbReference>
<dbReference type="PROSITE" id="PS50977">
    <property type="entry name" value="HTH_TETR_2"/>
    <property type="match status" value="1"/>
</dbReference>
<dbReference type="Pfam" id="PF00440">
    <property type="entry name" value="TetR_N"/>
    <property type="match status" value="1"/>
</dbReference>
<dbReference type="InterPro" id="IPR001647">
    <property type="entry name" value="HTH_TetR"/>
</dbReference>
<evidence type="ECO:0000313" key="7">
    <source>
        <dbReference type="Proteomes" id="UP000199202"/>
    </source>
</evidence>
<dbReference type="PANTHER" id="PTHR47506:SF1">
    <property type="entry name" value="HTH-TYPE TRANSCRIPTIONAL REGULATOR YJDC"/>
    <property type="match status" value="1"/>
</dbReference>
<dbReference type="SUPFAM" id="SSF46689">
    <property type="entry name" value="Homeodomain-like"/>
    <property type="match status" value="1"/>
</dbReference>
<dbReference type="EMBL" id="FNDJ01000049">
    <property type="protein sequence ID" value="SDM61326.1"/>
    <property type="molecule type" value="Genomic_DNA"/>
</dbReference>
<dbReference type="PANTHER" id="PTHR47506">
    <property type="entry name" value="TRANSCRIPTIONAL REGULATORY PROTEIN"/>
    <property type="match status" value="1"/>
</dbReference>
<dbReference type="Proteomes" id="UP000199202">
    <property type="component" value="Unassembled WGS sequence"/>
</dbReference>
<proteinExistence type="predicted"/>
<dbReference type="InterPro" id="IPR009057">
    <property type="entry name" value="Homeodomain-like_sf"/>
</dbReference>
<dbReference type="AlphaFoldDB" id="A0A1G9UN33"/>
<dbReference type="RefSeq" id="WP_090947020.1">
    <property type="nucleotide sequence ID" value="NZ_FNDJ01000049.1"/>
</dbReference>
<dbReference type="OrthoDB" id="4214267at2"/>
<protein>
    <submittedName>
        <fullName evidence="6">DNA-binding transcriptional regulator, AcrR family</fullName>
    </submittedName>
</protein>
<dbReference type="STRING" id="633440.SAMN05421869_14927"/>
<accession>A0A1G9UN33</accession>
<evidence type="ECO:0000256" key="4">
    <source>
        <dbReference type="PROSITE-ProRule" id="PRU00335"/>
    </source>
</evidence>
<evidence type="ECO:0000256" key="1">
    <source>
        <dbReference type="ARBA" id="ARBA00023015"/>
    </source>
</evidence>
<dbReference type="Gene3D" id="1.10.357.10">
    <property type="entry name" value="Tetracycline Repressor, domain 2"/>
    <property type="match status" value="1"/>
</dbReference>
<dbReference type="GO" id="GO:0003677">
    <property type="term" value="F:DNA binding"/>
    <property type="evidence" value="ECO:0007669"/>
    <property type="project" value="UniProtKB-UniRule"/>
</dbReference>
<organism evidence="6 7">
    <name type="scientific">Nonomuraea jiangxiensis</name>
    <dbReference type="NCBI Taxonomy" id="633440"/>
    <lineage>
        <taxon>Bacteria</taxon>
        <taxon>Bacillati</taxon>
        <taxon>Actinomycetota</taxon>
        <taxon>Actinomycetes</taxon>
        <taxon>Streptosporangiales</taxon>
        <taxon>Streptosporangiaceae</taxon>
        <taxon>Nonomuraea</taxon>
    </lineage>
</organism>
<dbReference type="PROSITE" id="PS01081">
    <property type="entry name" value="HTH_TETR_1"/>
    <property type="match status" value="1"/>
</dbReference>
<dbReference type="InterPro" id="IPR036271">
    <property type="entry name" value="Tet_transcr_reg_TetR-rel_C_sf"/>
</dbReference>
<gene>
    <name evidence="6" type="ORF">SAMN05421869_14927</name>
</gene>
<keyword evidence="2 4" id="KW-0238">DNA-binding</keyword>
<keyword evidence="1" id="KW-0805">Transcription regulation</keyword>
<name>A0A1G9UN33_9ACTN</name>
<sequence length="198" mass="21271">MSPTSPARDRLLKAARELFYADGYGVSIDAVTERAHVAKPTVYAHFKSKDELIGTMLTLACEEWFTELNAELERRDGDPLAQLLAPFDLLAASLPDPAYHGCILVNSAAAFLSADHPAHHALVTHDERMSTLFERLAAKAGAAKPADLARQLLVLYDGVKARGLVDNTGGAARDARTAATALLQSHSGTRPRKGPVTM</sequence>
<feature type="DNA-binding region" description="H-T-H motif" evidence="4">
    <location>
        <begin position="27"/>
        <end position="46"/>
    </location>
</feature>
<reference evidence="6 7" key="1">
    <citation type="submission" date="2016-10" db="EMBL/GenBank/DDBJ databases">
        <authorList>
            <person name="de Groot N.N."/>
        </authorList>
    </citation>
    <scope>NUCLEOTIDE SEQUENCE [LARGE SCALE GENOMIC DNA]</scope>
    <source>
        <strain evidence="6 7">CGMCC 4.6533</strain>
    </source>
</reference>
<keyword evidence="7" id="KW-1185">Reference proteome</keyword>
<evidence type="ECO:0000256" key="3">
    <source>
        <dbReference type="ARBA" id="ARBA00023163"/>
    </source>
</evidence>
<evidence type="ECO:0000313" key="6">
    <source>
        <dbReference type="EMBL" id="SDM61326.1"/>
    </source>
</evidence>
<dbReference type="SUPFAM" id="SSF48498">
    <property type="entry name" value="Tetracyclin repressor-like, C-terminal domain"/>
    <property type="match status" value="1"/>
</dbReference>
<evidence type="ECO:0000256" key="2">
    <source>
        <dbReference type="ARBA" id="ARBA00023125"/>
    </source>
</evidence>